<keyword evidence="1" id="KW-1277">Toxin-antitoxin system</keyword>
<evidence type="ECO:0000256" key="1">
    <source>
        <dbReference type="ARBA" id="ARBA00022649"/>
    </source>
</evidence>
<comment type="caution">
    <text evidence="2">The sequence shown here is derived from an EMBL/GenBank/DDBJ whole genome shotgun (WGS) entry which is preliminary data.</text>
</comment>
<evidence type="ECO:0000313" key="3">
    <source>
        <dbReference type="Proteomes" id="UP001602058"/>
    </source>
</evidence>
<protein>
    <submittedName>
        <fullName evidence="2">Type II toxin-antitoxin system RelE/ParE family toxin</fullName>
    </submittedName>
</protein>
<name>A0ABW6UT64_9ACTN</name>
<dbReference type="RefSeq" id="WP_387890533.1">
    <property type="nucleotide sequence ID" value="NZ_JBIAWJ010000017.1"/>
</dbReference>
<accession>A0ABW6UT64</accession>
<dbReference type="Pfam" id="PF05016">
    <property type="entry name" value="ParE_toxin"/>
    <property type="match status" value="1"/>
</dbReference>
<dbReference type="Gene3D" id="3.30.2310.20">
    <property type="entry name" value="RelE-like"/>
    <property type="match status" value="1"/>
</dbReference>
<proteinExistence type="predicted"/>
<dbReference type="Proteomes" id="UP001602058">
    <property type="component" value="Unassembled WGS sequence"/>
</dbReference>
<sequence length="83" mass="9461">MIYTVLWEEEALDVAAKFLTEDPDGLRQVFAATDLLASDPRPTGTTEYGSQNLRRLRVGRYRVMYEIKEGTVTVMVLHLGRKT</sequence>
<gene>
    <name evidence="2" type="ORF">ACFY1D_28395</name>
</gene>
<dbReference type="SUPFAM" id="SSF143011">
    <property type="entry name" value="RelE-like"/>
    <property type="match status" value="1"/>
</dbReference>
<organism evidence="2 3">
    <name type="scientific">Streptomyces bluensis</name>
    <dbReference type="NCBI Taxonomy" id="33897"/>
    <lineage>
        <taxon>Bacteria</taxon>
        <taxon>Bacillati</taxon>
        <taxon>Actinomycetota</taxon>
        <taxon>Actinomycetes</taxon>
        <taxon>Kitasatosporales</taxon>
        <taxon>Streptomycetaceae</taxon>
        <taxon>Streptomyces</taxon>
    </lineage>
</organism>
<dbReference type="EMBL" id="JBIAWJ010000017">
    <property type="protein sequence ID" value="MFF4525320.1"/>
    <property type="molecule type" value="Genomic_DNA"/>
</dbReference>
<reference evidence="2 3" key="1">
    <citation type="submission" date="2024-10" db="EMBL/GenBank/DDBJ databases">
        <title>The Natural Products Discovery Center: Release of the First 8490 Sequenced Strains for Exploring Actinobacteria Biosynthetic Diversity.</title>
        <authorList>
            <person name="Kalkreuter E."/>
            <person name="Kautsar S.A."/>
            <person name="Yang D."/>
            <person name="Bader C.D."/>
            <person name="Teijaro C.N."/>
            <person name="Fluegel L."/>
            <person name="Davis C.M."/>
            <person name="Simpson J.R."/>
            <person name="Lauterbach L."/>
            <person name="Steele A.D."/>
            <person name="Gui C."/>
            <person name="Meng S."/>
            <person name="Li G."/>
            <person name="Viehrig K."/>
            <person name="Ye F."/>
            <person name="Su P."/>
            <person name="Kiefer A.F."/>
            <person name="Nichols A."/>
            <person name="Cepeda A.J."/>
            <person name="Yan W."/>
            <person name="Fan B."/>
            <person name="Jiang Y."/>
            <person name="Adhikari A."/>
            <person name="Zheng C.-J."/>
            <person name="Schuster L."/>
            <person name="Cowan T.M."/>
            <person name="Smanski M.J."/>
            <person name="Chevrette M.G."/>
            <person name="De Carvalho L.P.S."/>
            <person name="Shen B."/>
        </authorList>
    </citation>
    <scope>NUCLEOTIDE SEQUENCE [LARGE SCALE GENOMIC DNA]</scope>
    <source>
        <strain evidence="2 3">NPDC001390</strain>
    </source>
</reference>
<dbReference type="InterPro" id="IPR035093">
    <property type="entry name" value="RelE/ParE_toxin_dom_sf"/>
</dbReference>
<dbReference type="InterPro" id="IPR007712">
    <property type="entry name" value="RelE/ParE_toxin"/>
</dbReference>
<evidence type="ECO:0000313" key="2">
    <source>
        <dbReference type="EMBL" id="MFF4525320.1"/>
    </source>
</evidence>
<keyword evidence="3" id="KW-1185">Reference proteome</keyword>